<dbReference type="Gene3D" id="1.20.5.1930">
    <property type="match status" value="1"/>
</dbReference>
<dbReference type="SUPFAM" id="SSF55874">
    <property type="entry name" value="ATPase domain of HSP90 chaperone/DNA topoisomerase II/histidine kinase"/>
    <property type="match status" value="1"/>
</dbReference>
<organism evidence="12 13">
    <name type="scientific">Luteipulveratus flavus</name>
    <dbReference type="NCBI Taxonomy" id="3031728"/>
    <lineage>
        <taxon>Bacteria</taxon>
        <taxon>Bacillati</taxon>
        <taxon>Actinomycetota</taxon>
        <taxon>Actinomycetes</taxon>
        <taxon>Micrococcales</taxon>
        <taxon>Dermacoccaceae</taxon>
        <taxon>Luteipulveratus</taxon>
    </lineage>
</organism>
<dbReference type="GO" id="GO:0016301">
    <property type="term" value="F:kinase activity"/>
    <property type="evidence" value="ECO:0007669"/>
    <property type="project" value="UniProtKB-KW"/>
</dbReference>
<accession>A0ABT6C3A2</accession>
<evidence type="ECO:0000256" key="1">
    <source>
        <dbReference type="ARBA" id="ARBA00000085"/>
    </source>
</evidence>
<dbReference type="Proteomes" id="UP001528912">
    <property type="component" value="Unassembled WGS sequence"/>
</dbReference>
<evidence type="ECO:0000313" key="13">
    <source>
        <dbReference type="Proteomes" id="UP001528912"/>
    </source>
</evidence>
<sequence length="416" mass="44576">MPRLPRPRPVAAARTVARRPWRGARWLVRTAGSPLRRYPDALPVLIAALALAIAWPTIGVTHRAPTSLWPLLAVMEIVPLLMVRRWPFYAWVASAVGAAVWWLGVEQLAGSLLPWPVMHFLVLLLTILVAAMLAAPVEVAVVTAGSVTLFVAAMPDGLKGWGLGAVLLVAFGLLVRWLVLSRRQLAEQSEATEVERARVAVVEERTRIARELHDVVAHHMSMVVVQAQSAPYRLGDVSPQAREEFASIESSARQALNEVRGVLGVLREEKGPAPTAPQPGIEQMPGLLESSRSAGIDVAWRIDVRPEECPAGTALVLHRILQESLANASRHAPGARVEVMLNQADGHAELAVRNGPAVRAEDAARAEHFGGNGISGMRARAEAVGGTLEAGASPDGGFCVRARLPLQGRPELAGLG</sequence>
<dbReference type="RefSeq" id="WP_277191161.1">
    <property type="nucleotide sequence ID" value="NZ_JAROAV010000010.1"/>
</dbReference>
<keyword evidence="7" id="KW-0067">ATP-binding</keyword>
<dbReference type="Pfam" id="PF07730">
    <property type="entry name" value="HisKA_3"/>
    <property type="match status" value="1"/>
</dbReference>
<feature type="domain" description="Histidine kinase/HSP90-like ATPase" evidence="10">
    <location>
        <begin position="315"/>
        <end position="407"/>
    </location>
</feature>
<gene>
    <name evidence="12" type="ORF">P4R38_04125</name>
</gene>
<name>A0ABT6C3A2_9MICO</name>
<dbReference type="InterPro" id="IPR036890">
    <property type="entry name" value="HATPase_C_sf"/>
</dbReference>
<dbReference type="EMBL" id="JAROAV010000010">
    <property type="protein sequence ID" value="MDF8263431.1"/>
    <property type="molecule type" value="Genomic_DNA"/>
</dbReference>
<dbReference type="Pfam" id="PF02518">
    <property type="entry name" value="HATPase_c"/>
    <property type="match status" value="1"/>
</dbReference>
<keyword evidence="5" id="KW-0547">Nucleotide-binding</keyword>
<keyword evidence="8" id="KW-0902">Two-component regulatory system</keyword>
<evidence type="ECO:0000256" key="2">
    <source>
        <dbReference type="ARBA" id="ARBA00012438"/>
    </source>
</evidence>
<evidence type="ECO:0000256" key="7">
    <source>
        <dbReference type="ARBA" id="ARBA00022840"/>
    </source>
</evidence>
<evidence type="ECO:0000256" key="8">
    <source>
        <dbReference type="ARBA" id="ARBA00023012"/>
    </source>
</evidence>
<dbReference type="EC" id="2.7.13.3" evidence="2"/>
<dbReference type="Gene3D" id="3.30.565.10">
    <property type="entry name" value="Histidine kinase-like ATPase, C-terminal domain"/>
    <property type="match status" value="1"/>
</dbReference>
<keyword evidence="9" id="KW-0812">Transmembrane</keyword>
<evidence type="ECO:0000259" key="10">
    <source>
        <dbReference type="Pfam" id="PF02518"/>
    </source>
</evidence>
<feature type="transmembrane region" description="Helical" evidence="9">
    <location>
        <begin position="87"/>
        <end position="105"/>
    </location>
</feature>
<keyword evidence="9" id="KW-0472">Membrane</keyword>
<feature type="domain" description="Signal transduction histidine kinase subgroup 3 dimerisation and phosphoacceptor" evidence="11">
    <location>
        <begin position="204"/>
        <end position="269"/>
    </location>
</feature>
<dbReference type="InterPro" id="IPR003594">
    <property type="entry name" value="HATPase_dom"/>
</dbReference>
<evidence type="ECO:0000313" key="12">
    <source>
        <dbReference type="EMBL" id="MDF8263431.1"/>
    </source>
</evidence>
<dbReference type="CDD" id="cd16917">
    <property type="entry name" value="HATPase_UhpB-NarQ-NarX-like"/>
    <property type="match status" value="1"/>
</dbReference>
<keyword evidence="3" id="KW-0597">Phosphoprotein</keyword>
<keyword evidence="4" id="KW-0808">Transferase</keyword>
<dbReference type="PANTHER" id="PTHR24421:SF10">
    <property type="entry name" value="NITRATE_NITRITE SENSOR PROTEIN NARQ"/>
    <property type="match status" value="1"/>
</dbReference>
<dbReference type="InterPro" id="IPR050482">
    <property type="entry name" value="Sensor_HK_TwoCompSys"/>
</dbReference>
<feature type="transmembrane region" description="Helical" evidence="9">
    <location>
        <begin position="161"/>
        <end position="179"/>
    </location>
</feature>
<evidence type="ECO:0000256" key="3">
    <source>
        <dbReference type="ARBA" id="ARBA00022553"/>
    </source>
</evidence>
<evidence type="ECO:0000256" key="4">
    <source>
        <dbReference type="ARBA" id="ARBA00022679"/>
    </source>
</evidence>
<comment type="caution">
    <text evidence="12">The sequence shown here is derived from an EMBL/GenBank/DDBJ whole genome shotgun (WGS) entry which is preliminary data.</text>
</comment>
<reference evidence="12 13" key="1">
    <citation type="submission" date="2023-03" db="EMBL/GenBank/DDBJ databases">
        <title>YIM 133296 draft genome.</title>
        <authorList>
            <person name="Xiong L."/>
        </authorList>
    </citation>
    <scope>NUCLEOTIDE SEQUENCE [LARGE SCALE GENOMIC DNA]</scope>
    <source>
        <strain evidence="12 13">YIM 133296</strain>
    </source>
</reference>
<keyword evidence="13" id="KW-1185">Reference proteome</keyword>
<feature type="transmembrane region" description="Helical" evidence="9">
    <location>
        <begin position="117"/>
        <end position="141"/>
    </location>
</feature>
<keyword evidence="9" id="KW-1133">Transmembrane helix</keyword>
<evidence type="ECO:0000256" key="9">
    <source>
        <dbReference type="SAM" id="Phobius"/>
    </source>
</evidence>
<comment type="catalytic activity">
    <reaction evidence="1">
        <text>ATP + protein L-histidine = ADP + protein N-phospho-L-histidine.</text>
        <dbReference type="EC" id="2.7.13.3"/>
    </reaction>
</comment>
<evidence type="ECO:0000259" key="11">
    <source>
        <dbReference type="Pfam" id="PF07730"/>
    </source>
</evidence>
<keyword evidence="6 12" id="KW-0418">Kinase</keyword>
<dbReference type="InterPro" id="IPR011712">
    <property type="entry name" value="Sig_transdc_His_kin_sub3_dim/P"/>
</dbReference>
<dbReference type="PANTHER" id="PTHR24421">
    <property type="entry name" value="NITRATE/NITRITE SENSOR PROTEIN NARX-RELATED"/>
    <property type="match status" value="1"/>
</dbReference>
<evidence type="ECO:0000256" key="6">
    <source>
        <dbReference type="ARBA" id="ARBA00022777"/>
    </source>
</evidence>
<evidence type="ECO:0000256" key="5">
    <source>
        <dbReference type="ARBA" id="ARBA00022741"/>
    </source>
</evidence>
<proteinExistence type="predicted"/>
<protein>
    <recommendedName>
        <fullName evidence="2">histidine kinase</fullName>
        <ecNumber evidence="2">2.7.13.3</ecNumber>
    </recommendedName>
</protein>